<comment type="caution">
    <text evidence="1">The sequence shown here is derived from an EMBL/GenBank/DDBJ whole genome shotgun (WGS) entry which is preliminary data.</text>
</comment>
<dbReference type="Pfam" id="PF10970">
    <property type="entry name" value="GerPE"/>
    <property type="match status" value="1"/>
</dbReference>
<dbReference type="EMBL" id="MJEH01000055">
    <property type="protein sequence ID" value="OEH91672.1"/>
    <property type="molecule type" value="Genomic_DNA"/>
</dbReference>
<reference evidence="1 2" key="1">
    <citation type="submission" date="2016-08" db="EMBL/GenBank/DDBJ databases">
        <title>Genome of Bacillus solimangrovi GH2-4.</title>
        <authorList>
            <person name="Lim S."/>
            <person name="Kim B.-C."/>
        </authorList>
    </citation>
    <scope>NUCLEOTIDE SEQUENCE [LARGE SCALE GENOMIC DNA]</scope>
    <source>
        <strain evidence="1 2">GH2-4</strain>
    </source>
</reference>
<evidence type="ECO:0000313" key="1">
    <source>
        <dbReference type="EMBL" id="OEH91672.1"/>
    </source>
</evidence>
<gene>
    <name evidence="1" type="ORF">BFG57_04690</name>
</gene>
<sequence length="125" mass="14267">MVRVSHVGKIDLNALSFTSTFEIGDSCQIFAFSRVFAVQRQEQIFYSEEGNFSEFPIFNRLLPHLVTTEPIVMRRNNISKKICVNNLDILGVSTASILHIGSTRCIINESRVKHIRQLTEPNDRT</sequence>
<protein>
    <submittedName>
        <fullName evidence="1">Uncharacterized protein</fullName>
    </submittedName>
</protein>
<dbReference type="RefSeq" id="WP_069718409.1">
    <property type="nucleotide sequence ID" value="NZ_MJEH01000055.1"/>
</dbReference>
<dbReference type="OrthoDB" id="2599887at2"/>
<organism evidence="1 2">
    <name type="scientific">Bacillus solimangrovi</name>
    <dbReference type="NCBI Taxonomy" id="1305675"/>
    <lineage>
        <taxon>Bacteria</taxon>
        <taxon>Bacillati</taxon>
        <taxon>Bacillota</taxon>
        <taxon>Bacilli</taxon>
        <taxon>Bacillales</taxon>
        <taxon>Bacillaceae</taxon>
        <taxon>Bacillus</taxon>
    </lineage>
</organism>
<name>A0A1E5LC60_9BACI</name>
<keyword evidence="2" id="KW-1185">Reference proteome</keyword>
<proteinExistence type="predicted"/>
<accession>A0A1E5LC60</accession>
<dbReference type="Proteomes" id="UP000095209">
    <property type="component" value="Unassembled WGS sequence"/>
</dbReference>
<dbReference type="InterPro" id="IPR024496">
    <property type="entry name" value="Spore_germ_GerPE"/>
</dbReference>
<evidence type="ECO:0000313" key="2">
    <source>
        <dbReference type="Proteomes" id="UP000095209"/>
    </source>
</evidence>
<dbReference type="AlphaFoldDB" id="A0A1E5LC60"/>
<dbReference type="STRING" id="1305675.BFG57_04690"/>